<dbReference type="SUPFAM" id="SSF56973">
    <property type="entry name" value="Aerolisin/ETX pore-forming domain"/>
    <property type="match status" value="1"/>
</dbReference>
<organism evidence="2 3">
    <name type="scientific">Zoarces viviparus</name>
    <name type="common">Viviparous eelpout</name>
    <name type="synonym">Blennius viviparus</name>
    <dbReference type="NCBI Taxonomy" id="48416"/>
    <lineage>
        <taxon>Eukaryota</taxon>
        <taxon>Metazoa</taxon>
        <taxon>Chordata</taxon>
        <taxon>Craniata</taxon>
        <taxon>Vertebrata</taxon>
        <taxon>Euteleostomi</taxon>
        <taxon>Actinopterygii</taxon>
        <taxon>Neopterygii</taxon>
        <taxon>Teleostei</taxon>
        <taxon>Neoteleostei</taxon>
        <taxon>Acanthomorphata</taxon>
        <taxon>Eupercaria</taxon>
        <taxon>Perciformes</taxon>
        <taxon>Cottioidei</taxon>
        <taxon>Zoarcales</taxon>
        <taxon>Zoarcidae</taxon>
        <taxon>Zoarcinae</taxon>
        <taxon>Zoarces</taxon>
    </lineage>
</organism>
<evidence type="ECO:0000313" key="1">
    <source>
        <dbReference type="EMBL" id="KAK9523178.1"/>
    </source>
</evidence>
<dbReference type="EMBL" id="JBCEZU010000221">
    <property type="protein sequence ID" value="KAK9523180.1"/>
    <property type="molecule type" value="Genomic_DNA"/>
</dbReference>
<reference evidence="2 3" key="1">
    <citation type="journal article" date="2024" name="Genome Biol. Evol.">
        <title>Chromosome-level genome assembly of the viviparous eelpout Zoarces viviparus.</title>
        <authorList>
            <person name="Fuhrmann N."/>
            <person name="Brasseur M.V."/>
            <person name="Bakowski C.E."/>
            <person name="Podsiadlowski L."/>
            <person name="Prost S."/>
            <person name="Krehenwinkel H."/>
            <person name="Mayer C."/>
        </authorList>
    </citation>
    <scope>NUCLEOTIDE SEQUENCE [LARGE SCALE GENOMIC DNA]</scope>
    <source>
        <strain evidence="2">NO-MEL_2022_Ind0_liver</strain>
    </source>
</reference>
<dbReference type="EMBL" id="JBCEZU010000221">
    <property type="protein sequence ID" value="KAK9523178.1"/>
    <property type="molecule type" value="Genomic_DNA"/>
</dbReference>
<evidence type="ECO:0000313" key="3">
    <source>
        <dbReference type="Proteomes" id="UP001488805"/>
    </source>
</evidence>
<dbReference type="AlphaFoldDB" id="A0AAW1EMG3"/>
<evidence type="ECO:0000313" key="2">
    <source>
        <dbReference type="EMBL" id="KAK9523180.1"/>
    </source>
</evidence>
<name>A0AAW1EMG3_ZOAVI</name>
<keyword evidence="3" id="KW-1185">Reference proteome</keyword>
<gene>
    <name evidence="1" type="ORF">VZT92_019588</name>
    <name evidence="2" type="ORF">VZT92_019590</name>
</gene>
<accession>A0AAW1EMG3</accession>
<comment type="caution">
    <text evidence="2">The sequence shown here is derived from an EMBL/GenBank/DDBJ whole genome shotgun (WGS) entry which is preliminary data.</text>
</comment>
<dbReference type="Proteomes" id="UP001488805">
    <property type="component" value="Unassembled WGS sequence"/>
</dbReference>
<sequence>MSHQTTPVVSVVGYKYGADIPYTARLSRTYSNGKTTWTSISGTHKVVQIGEVRSVVDPCQHVPDPTACP</sequence>
<proteinExistence type="predicted"/>
<protein>
    <submittedName>
        <fullName evidence="2">Uncharacterized protein</fullName>
    </submittedName>
</protein>